<evidence type="ECO:0000313" key="3">
    <source>
        <dbReference type="EMBL" id="MEB3031806.1"/>
    </source>
</evidence>
<dbReference type="SUPFAM" id="SSF51735">
    <property type="entry name" value="NAD(P)-binding Rossmann-fold domains"/>
    <property type="match status" value="1"/>
</dbReference>
<dbReference type="PRINTS" id="PR00080">
    <property type="entry name" value="SDRFAMILY"/>
</dbReference>
<dbReference type="PANTHER" id="PTHR43477">
    <property type="entry name" value="DIHYDROANTICAPSIN 7-DEHYDROGENASE"/>
    <property type="match status" value="1"/>
</dbReference>
<keyword evidence="2" id="KW-0560">Oxidoreductase</keyword>
<reference evidence="3 4" key="1">
    <citation type="submission" date="2023-12" db="EMBL/GenBank/DDBJ databases">
        <title>Description of new species of Mycobacterium terrae complex isolated from sewage at the Sao Paulo Zoological Park Foundation in Brazil.</title>
        <authorList>
            <person name="Romagnoli C.L."/>
            <person name="Conceicao E.C."/>
            <person name="Machado E."/>
            <person name="Barreto L.B.P.F."/>
            <person name="Sharma A."/>
            <person name="Silva N.M."/>
            <person name="Marques L.E."/>
            <person name="Juliana M.A."/>
            <person name="Lourenco M.C.S."/>
            <person name="Digiampietri L.A."/>
            <person name="Suffys P.N."/>
            <person name="Viana-Niero C."/>
        </authorList>
    </citation>
    <scope>NUCLEOTIDE SEQUENCE [LARGE SCALE GENOMIC DNA]</scope>
    <source>
        <strain evidence="3 4">MYC340</strain>
    </source>
</reference>
<dbReference type="Pfam" id="PF13561">
    <property type="entry name" value="adh_short_C2"/>
    <property type="match status" value="1"/>
</dbReference>
<sequence>MNALKDRVALITAAGSGMGRAAAELFAAQGAHVYVTDVRAVAAKEVAAGIVADGNSASGHGLDVTDLSAIRGLLDEIEREHGVLHVLYNHAGSPGPSGLATSEQEWDQLIDLNLKSAYYATAYAVDLLKAADGKGSVLFTASVSALKGSPFSPLYSMAKGGVTALVRGLARALAPAGIRCNAICPASVQTPMLRGFLDRNNEGLSDEQMAEFIRQTTPLGRPARPEEIAQAALFLASDQSSFVTGVALPVDGGYTA</sequence>
<dbReference type="InterPro" id="IPR002347">
    <property type="entry name" value="SDR_fam"/>
</dbReference>
<accession>A0ABU5XWF2</accession>
<organism evidence="3 4">
    <name type="scientific">[Mycobacterium] nativiensis</name>
    <dbReference type="NCBI Taxonomy" id="2855503"/>
    <lineage>
        <taxon>Bacteria</taxon>
        <taxon>Bacillati</taxon>
        <taxon>Actinomycetota</taxon>
        <taxon>Actinomycetes</taxon>
        <taxon>Mycobacteriales</taxon>
        <taxon>Mycobacteriaceae</taxon>
        <taxon>Mycolicibacter</taxon>
    </lineage>
</organism>
<dbReference type="Proteomes" id="UP001298593">
    <property type="component" value="Unassembled WGS sequence"/>
</dbReference>
<evidence type="ECO:0000256" key="2">
    <source>
        <dbReference type="ARBA" id="ARBA00023002"/>
    </source>
</evidence>
<dbReference type="InterPro" id="IPR020904">
    <property type="entry name" value="Sc_DH/Rdtase_CS"/>
</dbReference>
<name>A0ABU5XWF2_9MYCO</name>
<proteinExistence type="inferred from homology"/>
<dbReference type="CDD" id="cd05233">
    <property type="entry name" value="SDR_c"/>
    <property type="match status" value="1"/>
</dbReference>
<evidence type="ECO:0000256" key="1">
    <source>
        <dbReference type="ARBA" id="ARBA00006484"/>
    </source>
</evidence>
<dbReference type="InterPro" id="IPR051122">
    <property type="entry name" value="SDR_DHRS6-like"/>
</dbReference>
<gene>
    <name evidence="3" type="ORF">KV113_09575</name>
</gene>
<protein>
    <submittedName>
        <fullName evidence="3">SDR family NAD(P)-dependent oxidoreductase</fullName>
    </submittedName>
</protein>
<comment type="similarity">
    <text evidence="1">Belongs to the short-chain dehydrogenases/reductases (SDR) family.</text>
</comment>
<dbReference type="EMBL" id="JAYJJU010000007">
    <property type="protein sequence ID" value="MEB3031806.1"/>
    <property type="molecule type" value="Genomic_DNA"/>
</dbReference>
<keyword evidence="4" id="KW-1185">Reference proteome</keyword>
<evidence type="ECO:0000313" key="4">
    <source>
        <dbReference type="Proteomes" id="UP001298593"/>
    </source>
</evidence>
<dbReference type="InterPro" id="IPR036291">
    <property type="entry name" value="NAD(P)-bd_dom_sf"/>
</dbReference>
<dbReference type="Gene3D" id="3.40.50.720">
    <property type="entry name" value="NAD(P)-binding Rossmann-like Domain"/>
    <property type="match status" value="1"/>
</dbReference>
<comment type="caution">
    <text evidence="3">The sequence shown here is derived from an EMBL/GenBank/DDBJ whole genome shotgun (WGS) entry which is preliminary data.</text>
</comment>
<dbReference type="PANTHER" id="PTHR43477:SF1">
    <property type="entry name" value="DIHYDROANTICAPSIN 7-DEHYDROGENASE"/>
    <property type="match status" value="1"/>
</dbReference>
<dbReference type="PRINTS" id="PR00081">
    <property type="entry name" value="GDHRDH"/>
</dbReference>
<dbReference type="PROSITE" id="PS00061">
    <property type="entry name" value="ADH_SHORT"/>
    <property type="match status" value="1"/>
</dbReference>
<dbReference type="RefSeq" id="WP_329779963.1">
    <property type="nucleotide sequence ID" value="NZ_JAYJJU010000007.1"/>
</dbReference>